<reference evidence="1 2" key="1">
    <citation type="submission" date="2014-04" db="EMBL/GenBank/DDBJ databases">
        <authorList>
            <consortium name="DOE Joint Genome Institute"/>
            <person name="Kuo A."/>
            <person name="Kohler A."/>
            <person name="Nagy L.G."/>
            <person name="Floudas D."/>
            <person name="Copeland A."/>
            <person name="Barry K.W."/>
            <person name="Cichocki N."/>
            <person name="Veneault-Fourrey C."/>
            <person name="LaButti K."/>
            <person name="Lindquist E.A."/>
            <person name="Lipzen A."/>
            <person name="Lundell T."/>
            <person name="Morin E."/>
            <person name="Murat C."/>
            <person name="Sun H."/>
            <person name="Tunlid A."/>
            <person name="Henrissat B."/>
            <person name="Grigoriev I.V."/>
            <person name="Hibbett D.S."/>
            <person name="Martin F."/>
            <person name="Nordberg H.P."/>
            <person name="Cantor M.N."/>
            <person name="Hua S.X."/>
        </authorList>
    </citation>
    <scope>NUCLEOTIDE SEQUENCE [LARGE SCALE GENOMIC DNA]</scope>
    <source>
        <strain evidence="1 2">Foug A</strain>
    </source>
</reference>
<dbReference type="AlphaFoldDB" id="A0A0C2ZME6"/>
<accession>A0A0C2ZME6</accession>
<dbReference type="InParanoid" id="A0A0C2ZME6"/>
<evidence type="ECO:0000313" key="2">
    <source>
        <dbReference type="Proteomes" id="UP000053989"/>
    </source>
</evidence>
<gene>
    <name evidence="1" type="ORF">SCLCIDRAFT_791870</name>
</gene>
<dbReference type="EMBL" id="KN822040">
    <property type="protein sequence ID" value="KIM62753.1"/>
    <property type="molecule type" value="Genomic_DNA"/>
</dbReference>
<organism evidence="1 2">
    <name type="scientific">Scleroderma citrinum Foug A</name>
    <dbReference type="NCBI Taxonomy" id="1036808"/>
    <lineage>
        <taxon>Eukaryota</taxon>
        <taxon>Fungi</taxon>
        <taxon>Dikarya</taxon>
        <taxon>Basidiomycota</taxon>
        <taxon>Agaricomycotina</taxon>
        <taxon>Agaricomycetes</taxon>
        <taxon>Agaricomycetidae</taxon>
        <taxon>Boletales</taxon>
        <taxon>Sclerodermatineae</taxon>
        <taxon>Sclerodermataceae</taxon>
        <taxon>Scleroderma</taxon>
    </lineage>
</organism>
<evidence type="ECO:0000313" key="1">
    <source>
        <dbReference type="EMBL" id="KIM62753.1"/>
    </source>
</evidence>
<sequence length="59" mass="6489">MKIDLDTPACVNGVIGTSNRLQVQGNFPQYQRERVISRQERQLPGTSSSVICINVRGGT</sequence>
<reference evidence="2" key="2">
    <citation type="submission" date="2015-01" db="EMBL/GenBank/DDBJ databases">
        <title>Evolutionary Origins and Diversification of the Mycorrhizal Mutualists.</title>
        <authorList>
            <consortium name="DOE Joint Genome Institute"/>
            <consortium name="Mycorrhizal Genomics Consortium"/>
            <person name="Kohler A."/>
            <person name="Kuo A."/>
            <person name="Nagy L.G."/>
            <person name="Floudas D."/>
            <person name="Copeland A."/>
            <person name="Barry K.W."/>
            <person name="Cichocki N."/>
            <person name="Veneault-Fourrey C."/>
            <person name="LaButti K."/>
            <person name="Lindquist E.A."/>
            <person name="Lipzen A."/>
            <person name="Lundell T."/>
            <person name="Morin E."/>
            <person name="Murat C."/>
            <person name="Riley R."/>
            <person name="Ohm R."/>
            <person name="Sun H."/>
            <person name="Tunlid A."/>
            <person name="Henrissat B."/>
            <person name="Grigoriev I.V."/>
            <person name="Hibbett D.S."/>
            <person name="Martin F."/>
        </authorList>
    </citation>
    <scope>NUCLEOTIDE SEQUENCE [LARGE SCALE GENOMIC DNA]</scope>
    <source>
        <strain evidence="2">Foug A</strain>
    </source>
</reference>
<proteinExistence type="predicted"/>
<dbReference type="HOGENOM" id="CLU_2962212_0_0_1"/>
<protein>
    <submittedName>
        <fullName evidence="1">Uncharacterized protein</fullName>
    </submittedName>
</protein>
<dbReference type="Proteomes" id="UP000053989">
    <property type="component" value="Unassembled WGS sequence"/>
</dbReference>
<name>A0A0C2ZME6_9AGAM</name>
<keyword evidence="2" id="KW-1185">Reference proteome</keyword>